<feature type="compositionally biased region" description="Low complexity" evidence="1">
    <location>
        <begin position="300"/>
        <end position="311"/>
    </location>
</feature>
<feature type="chain" id="PRO_5038773478" description="Gram-positive cocci surface proteins LPxTG domain-containing protein" evidence="3">
    <location>
        <begin position="27"/>
        <end position="370"/>
    </location>
</feature>
<evidence type="ECO:0000256" key="2">
    <source>
        <dbReference type="SAM" id="Phobius"/>
    </source>
</evidence>
<name>A0A417Z6Y2_9MICO</name>
<evidence type="ECO:0000313" key="4">
    <source>
        <dbReference type="EMBL" id="RHW46371.1"/>
    </source>
</evidence>
<feature type="transmembrane region" description="Helical" evidence="2">
    <location>
        <begin position="345"/>
        <end position="366"/>
    </location>
</feature>
<keyword evidence="2" id="KW-0812">Transmembrane</keyword>
<keyword evidence="3" id="KW-0732">Signal</keyword>
<feature type="region of interest" description="Disordered" evidence="1">
    <location>
        <begin position="159"/>
        <end position="265"/>
    </location>
</feature>
<evidence type="ECO:0008006" key="6">
    <source>
        <dbReference type="Google" id="ProtNLM"/>
    </source>
</evidence>
<accession>A0A417Z6Y2</accession>
<reference evidence="4 5" key="1">
    <citation type="submission" date="2018-08" db="EMBL/GenBank/DDBJ databases">
        <title>Whole genome sequence analysis of Dermacoccus abyssi bacteria isolated from Deep Mariana trench Micromonospora spp reveals genes involved in the environmental adaptation and production of secondary metabolites.</title>
        <authorList>
            <person name="Abdel-Mageed W.M."/>
            <person name="Lehri B."/>
            <person name="Nouioui I."/>
            <person name="Goodfellow I."/>
            <person name="Jaspars M."/>
            <person name="Karlyshev A."/>
        </authorList>
    </citation>
    <scope>NUCLEOTIDE SEQUENCE [LARGE SCALE GENOMIC DNA]</scope>
    <source>
        <strain evidence="4 5">MT1.1</strain>
    </source>
</reference>
<feature type="compositionally biased region" description="Low complexity" evidence="1">
    <location>
        <begin position="165"/>
        <end position="246"/>
    </location>
</feature>
<dbReference type="EMBL" id="QWLM01000005">
    <property type="protein sequence ID" value="RHW46371.1"/>
    <property type="molecule type" value="Genomic_DNA"/>
</dbReference>
<evidence type="ECO:0000313" key="5">
    <source>
        <dbReference type="Proteomes" id="UP000285376"/>
    </source>
</evidence>
<feature type="compositionally biased region" description="Polar residues" evidence="1">
    <location>
        <begin position="315"/>
        <end position="328"/>
    </location>
</feature>
<proteinExistence type="predicted"/>
<dbReference type="PRINTS" id="PR01217">
    <property type="entry name" value="PRICHEXTENSN"/>
</dbReference>
<evidence type="ECO:0000256" key="3">
    <source>
        <dbReference type="SAM" id="SignalP"/>
    </source>
</evidence>
<comment type="caution">
    <text evidence="4">The sequence shown here is derived from an EMBL/GenBank/DDBJ whole genome shotgun (WGS) entry which is preliminary data.</text>
</comment>
<keyword evidence="2" id="KW-1133">Transmembrane helix</keyword>
<feature type="signal peptide" evidence="3">
    <location>
        <begin position="1"/>
        <end position="26"/>
    </location>
</feature>
<feature type="region of interest" description="Disordered" evidence="1">
    <location>
        <begin position="294"/>
        <end position="341"/>
    </location>
</feature>
<dbReference type="AlphaFoldDB" id="A0A417Z6Y2"/>
<gene>
    <name evidence="4" type="ORF">D1832_05960</name>
</gene>
<organism evidence="4 5">
    <name type="scientific">Dermacoccus abyssi</name>
    <dbReference type="NCBI Taxonomy" id="322596"/>
    <lineage>
        <taxon>Bacteria</taxon>
        <taxon>Bacillati</taxon>
        <taxon>Actinomycetota</taxon>
        <taxon>Actinomycetes</taxon>
        <taxon>Micrococcales</taxon>
        <taxon>Dermacoccaceae</taxon>
        <taxon>Dermacoccus</taxon>
    </lineage>
</organism>
<sequence>MPLRTRVAADLARLGAPVLVGASALAGLGAVTTGTAAPASAAGACTSATSGVTVVVQFPSGSATGCAPGSPGTALQALRAAGFSTTGSTQYHDGVLCGVNGYPSSSPCRMPPPNAYWTVFSAKRGGSWNYSNLGVASLPATPGGVVGFRFGNGTAPSVPVPAAITSPKPSTTKPTTSTPRPSSPKPSSTKPTTSQPKPSSSKPSSKPSSTKAGSTTAAPKPTPSKPSSTAGSTSSPQPTTSGSKPGQGATSTPTVKATALVTKDGKPLKVITFSDGSSTTLDANSSDAKKYKVGVKKKGGTPAATKMTGTKVPQPKNTAHPSISTSGSVPGLAVPEKKSSGSNNLPGIIAGVGVLGVAAVGAGYAARRRG</sequence>
<protein>
    <recommendedName>
        <fullName evidence="6">Gram-positive cocci surface proteins LPxTG domain-containing protein</fullName>
    </recommendedName>
</protein>
<dbReference type="Proteomes" id="UP000285376">
    <property type="component" value="Unassembled WGS sequence"/>
</dbReference>
<evidence type="ECO:0000256" key="1">
    <source>
        <dbReference type="SAM" id="MobiDB-lite"/>
    </source>
</evidence>
<keyword evidence="2" id="KW-0472">Membrane</keyword>